<dbReference type="RefSeq" id="WP_015906335.1">
    <property type="nucleotide sequence ID" value="NC_012108.1"/>
</dbReference>
<dbReference type="GO" id="GO:0015420">
    <property type="term" value="F:ABC-type vitamin B12 transporter activity"/>
    <property type="evidence" value="ECO:0007669"/>
    <property type="project" value="UniProtKB-UniRule"/>
</dbReference>
<keyword evidence="5 9" id="KW-0169">Cobalamin biosynthesis</keyword>
<dbReference type="HOGENOM" id="CLU_054212_0_0_7"/>
<feature type="transmembrane region" description="Helical" evidence="9">
    <location>
        <begin position="90"/>
        <end position="109"/>
    </location>
</feature>
<evidence type="ECO:0000256" key="3">
    <source>
        <dbReference type="ARBA" id="ARBA00006263"/>
    </source>
</evidence>
<reference evidence="10 11" key="1">
    <citation type="journal article" date="2009" name="Environ. Microbiol.">
        <title>Genome sequence of Desulfobacterium autotrophicum HRM2, a marine sulfate reducer oxidizing organic carbon completely to carbon dioxide.</title>
        <authorList>
            <person name="Strittmatter A.W."/>
            <person name="Liesegang H."/>
            <person name="Rabus R."/>
            <person name="Decker I."/>
            <person name="Amann J."/>
            <person name="Andres S."/>
            <person name="Henne A."/>
            <person name="Fricke W.F."/>
            <person name="Martinez-Arias R."/>
            <person name="Bartels D."/>
            <person name="Goesmann A."/>
            <person name="Krause L."/>
            <person name="Puehler A."/>
            <person name="Klenk H.P."/>
            <person name="Richter M."/>
            <person name="Schuler M."/>
            <person name="Gloeckner F.O."/>
            <person name="Meyerdierks A."/>
            <person name="Gottschalk G."/>
            <person name="Amann R."/>
        </authorList>
    </citation>
    <scope>NUCLEOTIDE SEQUENCE [LARGE SCALE GENOMIC DNA]</scope>
    <source>
        <strain evidence="11">ATCC 43914 / DSM 3382 / HRM2</strain>
    </source>
</reference>
<comment type="pathway">
    <text evidence="2 9">Cofactor biosynthesis; adenosylcobalamin biosynthesis.</text>
</comment>
<accession>C0QG42</accession>
<evidence type="ECO:0000313" key="11">
    <source>
        <dbReference type="Proteomes" id="UP000000442"/>
    </source>
</evidence>
<evidence type="ECO:0000313" key="10">
    <source>
        <dbReference type="EMBL" id="ACN17621.1"/>
    </source>
</evidence>
<evidence type="ECO:0000256" key="6">
    <source>
        <dbReference type="ARBA" id="ARBA00022692"/>
    </source>
</evidence>
<dbReference type="PANTHER" id="PTHR34308:SF1">
    <property type="entry name" value="COBALAMIN BIOSYNTHESIS PROTEIN CBIB"/>
    <property type="match status" value="1"/>
</dbReference>
<evidence type="ECO:0000256" key="8">
    <source>
        <dbReference type="ARBA" id="ARBA00023136"/>
    </source>
</evidence>
<gene>
    <name evidence="10" type="primary">cbiB</name>
    <name evidence="9" type="synonym">cobD</name>
    <name evidence="10" type="ordered locus">HRM2_45650</name>
</gene>
<dbReference type="NCBIfam" id="TIGR00380">
    <property type="entry name" value="cobal_cbiB"/>
    <property type="match status" value="1"/>
</dbReference>
<evidence type="ECO:0000256" key="5">
    <source>
        <dbReference type="ARBA" id="ARBA00022573"/>
    </source>
</evidence>
<feature type="transmembrane region" description="Helical" evidence="9">
    <location>
        <begin position="298"/>
        <end position="316"/>
    </location>
</feature>
<keyword evidence="7 9" id="KW-1133">Transmembrane helix</keyword>
<dbReference type="AlphaFoldDB" id="C0QG42"/>
<keyword evidence="4 9" id="KW-1003">Cell membrane</keyword>
<dbReference type="PANTHER" id="PTHR34308">
    <property type="entry name" value="COBALAMIN BIOSYNTHESIS PROTEIN CBIB"/>
    <property type="match status" value="1"/>
</dbReference>
<feature type="transmembrane region" description="Helical" evidence="9">
    <location>
        <begin position="205"/>
        <end position="225"/>
    </location>
</feature>
<dbReference type="Proteomes" id="UP000000442">
    <property type="component" value="Chromosome"/>
</dbReference>
<evidence type="ECO:0000256" key="2">
    <source>
        <dbReference type="ARBA" id="ARBA00004953"/>
    </source>
</evidence>
<dbReference type="GO" id="GO:0009236">
    <property type="term" value="P:cobalamin biosynthetic process"/>
    <property type="evidence" value="ECO:0007669"/>
    <property type="project" value="UniProtKB-UniRule"/>
</dbReference>
<dbReference type="KEGG" id="dat:HRM2_45650"/>
<keyword evidence="11" id="KW-1185">Reference proteome</keyword>
<dbReference type="Pfam" id="PF03186">
    <property type="entry name" value="CobD_Cbib"/>
    <property type="match status" value="1"/>
</dbReference>
<organism evidence="10 11">
    <name type="scientific">Desulforapulum autotrophicum (strain ATCC 43914 / DSM 3382 / VKM B-1955 / HRM2)</name>
    <name type="common">Desulfobacterium autotrophicum</name>
    <dbReference type="NCBI Taxonomy" id="177437"/>
    <lineage>
        <taxon>Bacteria</taxon>
        <taxon>Pseudomonadati</taxon>
        <taxon>Thermodesulfobacteriota</taxon>
        <taxon>Desulfobacteria</taxon>
        <taxon>Desulfobacterales</taxon>
        <taxon>Desulfobacteraceae</taxon>
        <taxon>Desulforapulum</taxon>
    </lineage>
</organism>
<dbReference type="OrthoDB" id="9811967at2"/>
<dbReference type="HAMAP" id="MF_00024">
    <property type="entry name" value="CobD_CbiB"/>
    <property type="match status" value="1"/>
</dbReference>
<dbReference type="EMBL" id="CP001087">
    <property type="protein sequence ID" value="ACN17621.1"/>
    <property type="molecule type" value="Genomic_DNA"/>
</dbReference>
<dbReference type="GO" id="GO:0005886">
    <property type="term" value="C:plasma membrane"/>
    <property type="evidence" value="ECO:0007669"/>
    <property type="project" value="UniProtKB-SubCell"/>
</dbReference>
<evidence type="ECO:0000256" key="1">
    <source>
        <dbReference type="ARBA" id="ARBA00004651"/>
    </source>
</evidence>
<dbReference type="STRING" id="177437.HRM2_45650"/>
<comment type="similarity">
    <text evidence="3 9">Belongs to the CobD/CbiB family.</text>
</comment>
<evidence type="ECO:0000256" key="4">
    <source>
        <dbReference type="ARBA" id="ARBA00022475"/>
    </source>
</evidence>
<proteinExistence type="inferred from homology"/>
<dbReference type="UniPathway" id="UPA00148"/>
<feature type="transmembrane region" description="Helical" evidence="9">
    <location>
        <begin position="153"/>
        <end position="175"/>
    </location>
</feature>
<name>C0QG42_DESAH</name>
<dbReference type="GO" id="GO:0048472">
    <property type="term" value="F:threonine-phosphate decarboxylase activity"/>
    <property type="evidence" value="ECO:0007669"/>
    <property type="project" value="InterPro"/>
</dbReference>
<dbReference type="InterPro" id="IPR004485">
    <property type="entry name" value="Cobalamin_biosynth_CobD/CbiB"/>
</dbReference>
<comment type="subcellular location">
    <subcellularLocation>
        <location evidence="1 9">Cell membrane</location>
        <topology evidence="1 9">Multi-pass membrane protein</topology>
    </subcellularLocation>
</comment>
<comment type="function">
    <text evidence="9">Converts cobyric acid to cobinamide by the addition of aminopropanol on the F carboxylic group.</text>
</comment>
<evidence type="ECO:0000256" key="9">
    <source>
        <dbReference type="HAMAP-Rule" id="MF_00024"/>
    </source>
</evidence>
<keyword evidence="6 9" id="KW-0812">Transmembrane</keyword>
<keyword evidence="8 9" id="KW-0472">Membrane</keyword>
<feature type="transmembrane region" description="Helical" evidence="9">
    <location>
        <begin position="52"/>
        <end position="78"/>
    </location>
</feature>
<protein>
    <recommendedName>
        <fullName evidence="9">Cobalamin biosynthesis protein CobD</fullName>
    </recommendedName>
</protein>
<dbReference type="eggNOG" id="COG1270">
    <property type="taxonomic scope" value="Bacteria"/>
</dbReference>
<evidence type="ECO:0000256" key="7">
    <source>
        <dbReference type="ARBA" id="ARBA00022989"/>
    </source>
</evidence>
<sequence>MIADINWYIIPAAFVLDLVIGDPRSLPHPVVFMGRAIERLEPFVRRQIENEFVGGILFAVFLIISTWIAAFLVVALAMTLNPILGDVVQTVLLFFCFSTRSLVAAATEVKDALETRGLKAGQKAVSMIVGRQTETLDRTGVVRASIETVAENFVDGFLSPLFFAVIGGVPLAVAYKMVNTLDSMVGYKNERYLFFGRGAARIDDVANYIPARLSIAMISLAGAILSGPRGRRAFKTALAEGQCHKSPNAGYPEACFAGALGAKFGGPNVYHGILVEKPFIGNDFRDPDETMIARSCELMVLAALVSTLVATLVTALI</sequence>